<dbReference type="Proteomes" id="UP000541109">
    <property type="component" value="Unassembled WGS sequence"/>
</dbReference>
<accession>A0A839AAY8</accession>
<feature type="domain" description="Gfo/Idh/MocA-like oxidoreductase N-terminal" evidence="3">
    <location>
        <begin position="5"/>
        <end position="121"/>
    </location>
</feature>
<dbReference type="Pfam" id="PF01408">
    <property type="entry name" value="GFO_IDH_MocA"/>
    <property type="match status" value="1"/>
</dbReference>
<dbReference type="InterPro" id="IPR000683">
    <property type="entry name" value="Gfo/Idh/MocA-like_OxRdtase_N"/>
</dbReference>
<comment type="similarity">
    <text evidence="1">Belongs to the Gfo/Idh/MocA family.</text>
</comment>
<dbReference type="InterPro" id="IPR050984">
    <property type="entry name" value="Gfo/Idh/MocA_domain"/>
</dbReference>
<proteinExistence type="inferred from homology"/>
<comment type="caution">
    <text evidence="5">The sequence shown here is derived from an EMBL/GenBank/DDBJ whole genome shotgun (WGS) entry which is preliminary data.</text>
</comment>
<evidence type="ECO:0000313" key="6">
    <source>
        <dbReference type="Proteomes" id="UP000541109"/>
    </source>
</evidence>
<dbReference type="Gene3D" id="3.40.50.720">
    <property type="entry name" value="NAD(P)-binding Rossmann-like Domain"/>
    <property type="match status" value="1"/>
</dbReference>
<feature type="domain" description="GFO/IDH/MocA-like oxidoreductase" evidence="4">
    <location>
        <begin position="132"/>
        <end position="245"/>
    </location>
</feature>
<dbReference type="PANTHER" id="PTHR22604:SF105">
    <property type="entry name" value="TRANS-1,2-DIHYDROBENZENE-1,2-DIOL DEHYDROGENASE"/>
    <property type="match status" value="1"/>
</dbReference>
<name>A0A839AAY8_9HYPH</name>
<evidence type="ECO:0000256" key="1">
    <source>
        <dbReference type="ARBA" id="ARBA00010928"/>
    </source>
</evidence>
<dbReference type="SUPFAM" id="SSF51735">
    <property type="entry name" value="NAD(P)-binding Rossmann-fold domains"/>
    <property type="match status" value="1"/>
</dbReference>
<dbReference type="AlphaFoldDB" id="A0A839AAY8"/>
<dbReference type="EMBL" id="JACFXV010000038">
    <property type="protein sequence ID" value="MBA5776194.1"/>
    <property type="molecule type" value="Genomic_DNA"/>
</dbReference>
<gene>
    <name evidence="5" type="ORF">H2509_03545</name>
</gene>
<dbReference type="PANTHER" id="PTHR22604">
    <property type="entry name" value="OXIDOREDUCTASES"/>
    <property type="match status" value="1"/>
</dbReference>
<evidence type="ECO:0000259" key="4">
    <source>
        <dbReference type="Pfam" id="PF22725"/>
    </source>
</evidence>
<sequence length="321" mass="35475">MTNPIRWGILGASNFAATMMGPAIHEADDAELVALGTSSPAKAGAFRAFCPNIRVQSYDELLASDDIDAVYIPLPNTLHVDWSKKALKAGKHVLTEKPIAMAAEEIDELIALRDSTGLFCAEAYMIVHHPQWLKARELLAEGAIGRLVHVDVSFSYNNPDAGNIRNRADVGGGGIRDIGVYTMGSVRWATGEEPVDVEAKAEWENGVDTTAHVWARFPSFTFKSMTSTRMAPRQEVVFHGDKAVLRVTAPFNAAIFGEEKLVLERDDKTITHFRYPGTRQYKLQVENFGRTLRDKAPYPWTLENARGTQAMLDRVFAAIAE</sequence>
<evidence type="ECO:0000313" key="5">
    <source>
        <dbReference type="EMBL" id="MBA5776194.1"/>
    </source>
</evidence>
<organism evidence="5 6">
    <name type="scientific">Stappia albiluteola</name>
    <dbReference type="NCBI Taxonomy" id="2758565"/>
    <lineage>
        <taxon>Bacteria</taxon>
        <taxon>Pseudomonadati</taxon>
        <taxon>Pseudomonadota</taxon>
        <taxon>Alphaproteobacteria</taxon>
        <taxon>Hyphomicrobiales</taxon>
        <taxon>Stappiaceae</taxon>
        <taxon>Stappia</taxon>
    </lineage>
</organism>
<evidence type="ECO:0000256" key="2">
    <source>
        <dbReference type="ARBA" id="ARBA00023002"/>
    </source>
</evidence>
<dbReference type="GO" id="GO:0000166">
    <property type="term" value="F:nucleotide binding"/>
    <property type="evidence" value="ECO:0007669"/>
    <property type="project" value="InterPro"/>
</dbReference>
<protein>
    <submittedName>
        <fullName evidence="5">Gfo/Idh/MocA family oxidoreductase</fullName>
    </submittedName>
</protein>
<reference evidence="5 6" key="1">
    <citation type="submission" date="2020-07" db="EMBL/GenBank/DDBJ databases">
        <title>Stappia sp., F7233, whole genome shotgun sequencing project.</title>
        <authorList>
            <person name="Jiang S."/>
            <person name="Liu Z.W."/>
            <person name="Du Z.J."/>
        </authorList>
    </citation>
    <scope>NUCLEOTIDE SEQUENCE [LARGE SCALE GENOMIC DNA]</scope>
    <source>
        <strain evidence="5 6">F7233</strain>
    </source>
</reference>
<dbReference type="Gene3D" id="3.30.360.10">
    <property type="entry name" value="Dihydrodipicolinate Reductase, domain 2"/>
    <property type="match status" value="1"/>
</dbReference>
<dbReference type="RefSeq" id="WP_182162366.1">
    <property type="nucleotide sequence ID" value="NZ_JACFXV010000038.1"/>
</dbReference>
<keyword evidence="2" id="KW-0560">Oxidoreductase</keyword>
<dbReference type="InterPro" id="IPR036291">
    <property type="entry name" value="NAD(P)-bd_dom_sf"/>
</dbReference>
<keyword evidence="6" id="KW-1185">Reference proteome</keyword>
<dbReference type="GO" id="GO:0016491">
    <property type="term" value="F:oxidoreductase activity"/>
    <property type="evidence" value="ECO:0007669"/>
    <property type="project" value="UniProtKB-KW"/>
</dbReference>
<dbReference type="Pfam" id="PF22725">
    <property type="entry name" value="GFO_IDH_MocA_C3"/>
    <property type="match status" value="1"/>
</dbReference>
<dbReference type="InterPro" id="IPR055170">
    <property type="entry name" value="GFO_IDH_MocA-like_dom"/>
</dbReference>
<evidence type="ECO:0000259" key="3">
    <source>
        <dbReference type="Pfam" id="PF01408"/>
    </source>
</evidence>
<dbReference type="SUPFAM" id="SSF55347">
    <property type="entry name" value="Glyceraldehyde-3-phosphate dehydrogenase-like, C-terminal domain"/>
    <property type="match status" value="1"/>
</dbReference>